<evidence type="ECO:0000313" key="1">
    <source>
        <dbReference type="EMBL" id="ACV26038.1"/>
    </source>
</evidence>
<reference evidence="1 2" key="1">
    <citation type="journal article" date="2009" name="Stand. Genomic Sci.">
        <title>Complete genome sequence of Kangiella koreensis type strain (SW-125).</title>
        <authorList>
            <person name="Han C."/>
            <person name="Sikorski J."/>
            <person name="Lapidus A."/>
            <person name="Nolan M."/>
            <person name="Glavina Del Rio T."/>
            <person name="Tice H."/>
            <person name="Cheng J.F."/>
            <person name="Lucas S."/>
            <person name="Chen F."/>
            <person name="Copeland A."/>
            <person name="Ivanova N."/>
            <person name="Mavromatis K."/>
            <person name="Ovchinnikova G."/>
            <person name="Pati A."/>
            <person name="Bruce D."/>
            <person name="Goodwin L."/>
            <person name="Pitluck S."/>
            <person name="Chen A."/>
            <person name="Palaniappan K."/>
            <person name="Land M."/>
            <person name="Hauser L."/>
            <person name="Chang Y.J."/>
            <person name="Jeffries C.D."/>
            <person name="Chain P."/>
            <person name="Saunders E."/>
            <person name="Brettin T."/>
            <person name="Goker M."/>
            <person name="Tindall B.J."/>
            <person name="Bristow J."/>
            <person name="Eisen J.A."/>
            <person name="Markowitz V."/>
            <person name="Hugenholtz P."/>
            <person name="Kyrpides N.C."/>
            <person name="Klenk H.P."/>
            <person name="Detter J.C."/>
        </authorList>
    </citation>
    <scope>NUCLEOTIDE SEQUENCE [LARGE SCALE GENOMIC DNA]</scope>
    <source>
        <strain evidence="2">DSM 16069 / KCTC 12182 / SW-125</strain>
    </source>
</reference>
<keyword evidence="2" id="KW-1185">Reference proteome</keyword>
<dbReference type="eggNOG" id="ENOG50331ZV">
    <property type="taxonomic scope" value="Bacteria"/>
</dbReference>
<dbReference type="AlphaFoldDB" id="C7R9E7"/>
<proteinExistence type="predicted"/>
<dbReference type="InParanoid" id="C7R9E7"/>
<name>C7R9E7_KANKD</name>
<sequence length="136" mass="15528">MQNVSKLEVAEEQLDWAIRLLLDHNAPAPAITLAGAAEELFGRPLKAEAAFRIVMETVPKKLHMDPKTYSQKHLNYTRNWLKHWGDKEDGHADIDLYAEAVTLILRALANYIPNTKALSNEALRFTKWLPKYFQSA</sequence>
<dbReference type="RefSeq" id="WP_012800552.1">
    <property type="nucleotide sequence ID" value="NC_013166.1"/>
</dbReference>
<accession>C7R9E7</accession>
<dbReference type="KEGG" id="kko:Kkor_0618"/>
<dbReference type="OrthoDB" id="7067708at2"/>
<evidence type="ECO:0000313" key="2">
    <source>
        <dbReference type="Proteomes" id="UP000001231"/>
    </source>
</evidence>
<protein>
    <submittedName>
        <fullName evidence="1">Uncharacterized protein</fullName>
    </submittedName>
</protein>
<dbReference type="Proteomes" id="UP000001231">
    <property type="component" value="Chromosome"/>
</dbReference>
<gene>
    <name evidence="1" type="ordered locus">Kkor_0618</name>
</gene>
<organism evidence="1 2">
    <name type="scientific">Kangiella koreensis (strain DSM 16069 / JCM 12317 / KCTC 12182 / SW-125)</name>
    <dbReference type="NCBI Taxonomy" id="523791"/>
    <lineage>
        <taxon>Bacteria</taxon>
        <taxon>Pseudomonadati</taxon>
        <taxon>Pseudomonadota</taxon>
        <taxon>Gammaproteobacteria</taxon>
        <taxon>Kangiellales</taxon>
        <taxon>Kangiellaceae</taxon>
        <taxon>Kangiella</taxon>
    </lineage>
</organism>
<dbReference type="EMBL" id="CP001707">
    <property type="protein sequence ID" value="ACV26038.1"/>
    <property type="molecule type" value="Genomic_DNA"/>
</dbReference>
<dbReference type="HOGENOM" id="CLU_1872669_0_0_6"/>